<dbReference type="PANTHER" id="PTHR30250">
    <property type="entry name" value="PST FAMILY PREDICTED COLANIC ACID TRANSPORTER"/>
    <property type="match status" value="1"/>
</dbReference>
<feature type="transmembrane region" description="Helical" evidence="7">
    <location>
        <begin position="343"/>
        <end position="363"/>
    </location>
</feature>
<feature type="transmembrane region" description="Helical" evidence="7">
    <location>
        <begin position="157"/>
        <end position="182"/>
    </location>
</feature>
<gene>
    <name evidence="8" type="ORF">ACG02S_17720</name>
</gene>
<dbReference type="PANTHER" id="PTHR30250:SF10">
    <property type="entry name" value="LIPOPOLYSACCHARIDE BIOSYNTHESIS PROTEIN WZXC"/>
    <property type="match status" value="1"/>
</dbReference>
<feature type="transmembrane region" description="Helical" evidence="7">
    <location>
        <begin position="370"/>
        <end position="392"/>
    </location>
</feature>
<dbReference type="Proteomes" id="UP001606300">
    <property type="component" value="Unassembled WGS sequence"/>
</dbReference>
<evidence type="ECO:0000256" key="3">
    <source>
        <dbReference type="ARBA" id="ARBA00022475"/>
    </source>
</evidence>
<reference evidence="8 9" key="1">
    <citation type="submission" date="2024-09" db="EMBL/GenBank/DDBJ databases">
        <title>Novel species of the genus Pelomonas and Roseateles isolated from streams.</title>
        <authorList>
            <person name="Lu H."/>
        </authorList>
    </citation>
    <scope>NUCLEOTIDE SEQUENCE [LARGE SCALE GENOMIC DNA]</scope>
    <source>
        <strain evidence="8 9">DC23W</strain>
    </source>
</reference>
<organism evidence="8 9">
    <name type="scientific">Pelomonas dachongensis</name>
    <dbReference type="NCBI Taxonomy" id="3299029"/>
    <lineage>
        <taxon>Bacteria</taxon>
        <taxon>Pseudomonadati</taxon>
        <taxon>Pseudomonadota</taxon>
        <taxon>Betaproteobacteria</taxon>
        <taxon>Burkholderiales</taxon>
        <taxon>Sphaerotilaceae</taxon>
        <taxon>Roseateles</taxon>
    </lineage>
</organism>
<comment type="subcellular location">
    <subcellularLocation>
        <location evidence="1">Cell membrane</location>
        <topology evidence="1">Multi-pass membrane protein</topology>
    </subcellularLocation>
</comment>
<evidence type="ECO:0000256" key="5">
    <source>
        <dbReference type="ARBA" id="ARBA00022989"/>
    </source>
</evidence>
<dbReference type="Pfam" id="PF13440">
    <property type="entry name" value="Polysacc_synt_3"/>
    <property type="match status" value="1"/>
</dbReference>
<feature type="transmembrane region" description="Helical" evidence="7">
    <location>
        <begin position="72"/>
        <end position="97"/>
    </location>
</feature>
<keyword evidence="4 7" id="KW-0812">Transmembrane</keyword>
<name>A0ABW7EQP4_9BURK</name>
<keyword evidence="9" id="KW-1185">Reference proteome</keyword>
<comment type="similarity">
    <text evidence="2">Belongs to the polysaccharide synthase family.</text>
</comment>
<evidence type="ECO:0000256" key="2">
    <source>
        <dbReference type="ARBA" id="ARBA00007430"/>
    </source>
</evidence>
<evidence type="ECO:0000256" key="7">
    <source>
        <dbReference type="SAM" id="Phobius"/>
    </source>
</evidence>
<evidence type="ECO:0000313" key="9">
    <source>
        <dbReference type="Proteomes" id="UP001606300"/>
    </source>
</evidence>
<evidence type="ECO:0000256" key="1">
    <source>
        <dbReference type="ARBA" id="ARBA00004651"/>
    </source>
</evidence>
<evidence type="ECO:0000256" key="4">
    <source>
        <dbReference type="ARBA" id="ARBA00022692"/>
    </source>
</evidence>
<protein>
    <submittedName>
        <fullName evidence="8">Lipopolysaccharide biosynthesis protein</fullName>
    </submittedName>
</protein>
<proteinExistence type="inferred from homology"/>
<feature type="transmembrane region" description="Helical" evidence="7">
    <location>
        <begin position="117"/>
        <end position="137"/>
    </location>
</feature>
<keyword evidence="6 7" id="KW-0472">Membrane</keyword>
<accession>A0ABW7EQP4</accession>
<dbReference type="RefSeq" id="WP_394471802.1">
    <property type="nucleotide sequence ID" value="NZ_JBIGHY010000006.1"/>
</dbReference>
<feature type="transmembrane region" description="Helical" evidence="7">
    <location>
        <begin position="307"/>
        <end position="331"/>
    </location>
</feature>
<sequence length="429" mass="45419">MSLRQRFAQLAAASAISQALPMAMAPLLTRTFGAEVLGQWAWFAAIVASLAVVANARYEYAIPLPRRRGEAGLLLALSLALALAATGVTALLAWGLAALPGGALSGRWAQVGWLQDYALPLALAVGLLGLQQGLALWNNRHGRFAAIAQARVGQQVVMALAQLAAVAAGWLTAAALVGAQLLSLLLPPLWLWWRGQALRLRVARTAVAARRRWRRVRSLAWRYRQFPLVNSPHAFVNGLQEAIALSLIAAYAGLAAAGWYAVMVRLVKAPATLVGGALSEALLSRLAEDWREGRSLQPTLARAMRGLLLPAIGGAVLLALVGPTLFGWALGADWAPAGEYARWMAPYVAAHFVCAPLTVAPMVTQRQTGALAFSLVGNALYALALAAMLASGRPVTEALGAVSIVMPLYFAAYLAWLYRGAVPPAVVRT</sequence>
<feature type="transmembrane region" description="Helical" evidence="7">
    <location>
        <begin position="398"/>
        <end position="418"/>
    </location>
</feature>
<keyword evidence="3" id="KW-1003">Cell membrane</keyword>
<feature type="transmembrane region" description="Helical" evidence="7">
    <location>
        <begin position="39"/>
        <end position="60"/>
    </location>
</feature>
<evidence type="ECO:0000256" key="6">
    <source>
        <dbReference type="ARBA" id="ARBA00023136"/>
    </source>
</evidence>
<feature type="transmembrane region" description="Helical" evidence="7">
    <location>
        <begin position="242"/>
        <end position="262"/>
    </location>
</feature>
<dbReference type="EMBL" id="JBIGHY010000006">
    <property type="protein sequence ID" value="MFG6415735.1"/>
    <property type="molecule type" value="Genomic_DNA"/>
</dbReference>
<keyword evidence="5 7" id="KW-1133">Transmembrane helix</keyword>
<evidence type="ECO:0000313" key="8">
    <source>
        <dbReference type="EMBL" id="MFG6415735.1"/>
    </source>
</evidence>
<comment type="caution">
    <text evidence="8">The sequence shown here is derived from an EMBL/GenBank/DDBJ whole genome shotgun (WGS) entry which is preliminary data.</text>
</comment>
<dbReference type="InterPro" id="IPR050833">
    <property type="entry name" value="Poly_Biosynth_Transport"/>
</dbReference>